<dbReference type="Proteomes" id="UP000272706">
    <property type="component" value="Unassembled WGS sequence"/>
</dbReference>
<dbReference type="PANTHER" id="PTHR37418:SF2">
    <property type="entry name" value="3-KETO-5-AMINOHEXANOATE CLEAVAGE ENZYME"/>
    <property type="match status" value="1"/>
</dbReference>
<name>A0A3A5JUW5_9HYPH</name>
<comment type="cofactor">
    <cofactor evidence="1">
        <name>Zn(2+)</name>
        <dbReference type="ChEBI" id="CHEBI:29105"/>
    </cofactor>
</comment>
<comment type="caution">
    <text evidence="5">The sequence shown here is derived from an EMBL/GenBank/DDBJ whole genome shotgun (WGS) entry which is preliminary data.</text>
</comment>
<dbReference type="Pfam" id="PF05853">
    <property type="entry name" value="BKACE"/>
    <property type="match status" value="1"/>
</dbReference>
<evidence type="ECO:0000256" key="1">
    <source>
        <dbReference type="ARBA" id="ARBA00001947"/>
    </source>
</evidence>
<gene>
    <name evidence="5" type="ORF">D3227_36925</name>
</gene>
<dbReference type="GO" id="GO:0043720">
    <property type="term" value="F:3-keto-5-aminohexanoate cleavage activity"/>
    <property type="evidence" value="ECO:0007669"/>
    <property type="project" value="InterPro"/>
</dbReference>
<dbReference type="EMBL" id="QZWZ01000067">
    <property type="protein sequence ID" value="RJT26728.1"/>
    <property type="molecule type" value="Genomic_DNA"/>
</dbReference>
<accession>A0A3A5JUW5</accession>
<dbReference type="GO" id="GO:0046872">
    <property type="term" value="F:metal ion binding"/>
    <property type="evidence" value="ECO:0007669"/>
    <property type="project" value="UniProtKB-KW"/>
</dbReference>
<keyword evidence="3" id="KW-0479">Metal-binding</keyword>
<evidence type="ECO:0000256" key="3">
    <source>
        <dbReference type="ARBA" id="ARBA00022723"/>
    </source>
</evidence>
<dbReference type="PANTHER" id="PTHR37418">
    <property type="entry name" value="3-KETO-5-AMINOHEXANOATE CLEAVAGE ENZYME-RELATED"/>
    <property type="match status" value="1"/>
</dbReference>
<dbReference type="AlphaFoldDB" id="A0A3A5JUW5"/>
<evidence type="ECO:0000256" key="2">
    <source>
        <dbReference type="ARBA" id="ARBA00022679"/>
    </source>
</evidence>
<protein>
    <submittedName>
        <fullName evidence="5">3-keto-5-aminohexanoate cleavage protein</fullName>
    </submittedName>
</protein>
<proteinExistence type="predicted"/>
<evidence type="ECO:0000256" key="4">
    <source>
        <dbReference type="ARBA" id="ARBA00022833"/>
    </source>
</evidence>
<dbReference type="InterPro" id="IPR013785">
    <property type="entry name" value="Aldolase_TIM"/>
</dbReference>
<organism evidence="5 6">
    <name type="scientific">Mesorhizobium waimense</name>
    <dbReference type="NCBI Taxonomy" id="1300307"/>
    <lineage>
        <taxon>Bacteria</taxon>
        <taxon>Pseudomonadati</taxon>
        <taxon>Pseudomonadota</taxon>
        <taxon>Alphaproteobacteria</taxon>
        <taxon>Hyphomicrobiales</taxon>
        <taxon>Phyllobacteriaceae</taxon>
        <taxon>Mesorhizobium</taxon>
    </lineage>
</organism>
<evidence type="ECO:0000313" key="6">
    <source>
        <dbReference type="Proteomes" id="UP000272706"/>
    </source>
</evidence>
<keyword evidence="6" id="KW-1185">Reference proteome</keyword>
<dbReference type="RefSeq" id="WP_120019038.1">
    <property type="nucleotide sequence ID" value="NZ_QZWZ01000067.1"/>
</dbReference>
<keyword evidence="2" id="KW-0808">Transferase</keyword>
<keyword evidence="4" id="KW-0862">Zinc</keyword>
<sequence>MSRKVIITCAVTGGGSAVLAKHPGIPKTPAEIADAALSAAKAGAAIVHIHVRDPETGAPSNSFSLYKEVVHRIRESAVDVVINLTSGMDGELEFSSLDPVELSGSSTLKSPRDRCLHAIMLKPELSTLDCGTMAFDERIFVARPSDLRAIADLMRLAGVKPELECFDLGHIEMAKKLIKEGVIDGPPLFQLCLGTGYGAPATASVIHAMKELLPEGALWGGFGCGIDEMPVVAQLAAMGGHVRVGLEDNIYLRRGVLASNADLVENAVGILERMGATIASPAEARSILHLQKQG</sequence>
<evidence type="ECO:0000313" key="5">
    <source>
        <dbReference type="EMBL" id="RJT26728.1"/>
    </source>
</evidence>
<dbReference type="OrthoDB" id="9805277at2"/>
<reference evidence="5 6" key="1">
    <citation type="submission" date="2018-09" db="EMBL/GenBank/DDBJ databases">
        <title>Mesorhizobium carmichaelinearum sp. nov. isolated from Carmichaelinea spp. root nodules in New Zealand.</title>
        <authorList>
            <person name="De Meyer S.E."/>
        </authorList>
    </citation>
    <scope>NUCLEOTIDE SEQUENCE [LARGE SCALE GENOMIC DNA]</scope>
    <source>
        <strain evidence="5 6">ICMP19557</strain>
    </source>
</reference>
<dbReference type="InterPro" id="IPR008567">
    <property type="entry name" value="BKACE"/>
</dbReference>
<dbReference type="Gene3D" id="3.20.20.70">
    <property type="entry name" value="Aldolase class I"/>
    <property type="match status" value="1"/>
</dbReference>